<accession>A0A4S5ESL7</accession>
<organism evidence="2 3">
    <name type="scientific">Candidatus Frankia alpina</name>
    <dbReference type="NCBI Taxonomy" id="2699483"/>
    <lineage>
        <taxon>Bacteria</taxon>
        <taxon>Bacillati</taxon>
        <taxon>Actinomycetota</taxon>
        <taxon>Actinomycetes</taxon>
        <taxon>Frankiales</taxon>
        <taxon>Frankiaceae</taxon>
        <taxon>Frankia</taxon>
    </lineage>
</organism>
<dbReference type="PROSITE" id="PS00086">
    <property type="entry name" value="CYTOCHROME_P450"/>
    <property type="match status" value="1"/>
</dbReference>
<proteinExistence type="inferred from homology"/>
<sequence length="47" mass="4983">VRSTPTTSTSTRYASVAPAARHLGFGHGLHYCLGAPLARLEAEIMLT</sequence>
<dbReference type="SUPFAM" id="SSF48264">
    <property type="entry name" value="Cytochrome P450"/>
    <property type="match status" value="1"/>
</dbReference>
<dbReference type="InterPro" id="IPR002397">
    <property type="entry name" value="Cyt_P450_B"/>
</dbReference>
<dbReference type="GO" id="GO:0004497">
    <property type="term" value="F:monooxygenase activity"/>
    <property type="evidence" value="ECO:0007669"/>
    <property type="project" value="InterPro"/>
</dbReference>
<comment type="similarity">
    <text evidence="1">Belongs to the cytochrome P450 family.</text>
</comment>
<evidence type="ECO:0000313" key="2">
    <source>
        <dbReference type="EMBL" id="THJ75525.1"/>
    </source>
</evidence>
<protein>
    <submittedName>
        <fullName evidence="2">Cytochrome P450</fullName>
    </submittedName>
</protein>
<reference evidence="2 3" key="1">
    <citation type="submission" date="2019-04" db="EMBL/GenBank/DDBJ databases">
        <title>Draft genome sequences for three unisolated Alnus-infective Frankia Sp+ strains, AgTrS, AiOr and AvVan, the first sequenced Frankia strains able to sporulate in-planta.</title>
        <authorList>
            <person name="Bethencourt L."/>
            <person name="Vautrin F."/>
            <person name="Taib N."/>
            <person name="Dubost A."/>
            <person name="Castro-Garcia L."/>
            <person name="Imbaud O."/>
            <person name="Abrouk D."/>
            <person name="Fournier P."/>
            <person name="Briolay J."/>
            <person name="Nguyen A."/>
            <person name="Normand P."/>
            <person name="Fernandez M.P."/>
            <person name="Brochier-Armanet C."/>
            <person name="Herrera-Belaroussi A."/>
        </authorList>
    </citation>
    <scope>NUCLEOTIDE SEQUENCE [LARGE SCALE GENOMIC DNA]</scope>
    <source>
        <strain evidence="2 3">AvVan</strain>
    </source>
</reference>
<dbReference type="Proteomes" id="UP000305282">
    <property type="component" value="Unassembled WGS sequence"/>
</dbReference>
<dbReference type="GO" id="GO:0020037">
    <property type="term" value="F:heme binding"/>
    <property type="evidence" value="ECO:0007669"/>
    <property type="project" value="InterPro"/>
</dbReference>
<dbReference type="GO" id="GO:0016705">
    <property type="term" value="F:oxidoreductase activity, acting on paired donors, with incorporation or reduction of molecular oxygen"/>
    <property type="evidence" value="ECO:0007669"/>
    <property type="project" value="InterPro"/>
</dbReference>
<dbReference type="AlphaFoldDB" id="A0A4S5ESL7"/>
<feature type="non-terminal residue" evidence="2">
    <location>
        <position position="1"/>
    </location>
</feature>
<keyword evidence="3" id="KW-1185">Reference proteome</keyword>
<dbReference type="EMBL" id="SSXH01000069">
    <property type="protein sequence ID" value="THJ75525.1"/>
    <property type="molecule type" value="Genomic_DNA"/>
</dbReference>
<dbReference type="Gene3D" id="1.10.630.10">
    <property type="entry name" value="Cytochrome P450"/>
    <property type="match status" value="1"/>
</dbReference>
<name>A0A4S5ESL7_9ACTN</name>
<evidence type="ECO:0000256" key="1">
    <source>
        <dbReference type="ARBA" id="ARBA00010617"/>
    </source>
</evidence>
<gene>
    <name evidence="2" type="ORF">E7Y31_04900</name>
</gene>
<dbReference type="InterPro" id="IPR017972">
    <property type="entry name" value="Cyt_P450_CS"/>
</dbReference>
<dbReference type="GO" id="GO:0005506">
    <property type="term" value="F:iron ion binding"/>
    <property type="evidence" value="ECO:0007669"/>
    <property type="project" value="InterPro"/>
</dbReference>
<comment type="caution">
    <text evidence="2">The sequence shown here is derived from an EMBL/GenBank/DDBJ whole genome shotgun (WGS) entry which is preliminary data.</text>
</comment>
<dbReference type="PRINTS" id="PR00359">
    <property type="entry name" value="BP450"/>
</dbReference>
<evidence type="ECO:0000313" key="3">
    <source>
        <dbReference type="Proteomes" id="UP000305282"/>
    </source>
</evidence>
<dbReference type="InterPro" id="IPR036396">
    <property type="entry name" value="Cyt_P450_sf"/>
</dbReference>